<evidence type="ECO:0000256" key="8">
    <source>
        <dbReference type="ARBA" id="ARBA00022763"/>
    </source>
</evidence>
<dbReference type="GO" id="GO:0006284">
    <property type="term" value="P:base-excision repair"/>
    <property type="evidence" value="ECO:0007669"/>
    <property type="project" value="UniProtKB-UniRule"/>
</dbReference>
<evidence type="ECO:0000256" key="9">
    <source>
        <dbReference type="ARBA" id="ARBA00022801"/>
    </source>
</evidence>
<reference evidence="16 17" key="1">
    <citation type="journal article" date="2020" name="Arch. Microbiol.">
        <title>The genome sequence of the giant phototrophic gammaproteobacterium Thiospirillum jenense gives insight into its physiological properties and phylogenetic relationships.</title>
        <authorList>
            <person name="Imhoff J.F."/>
            <person name="Meyer T.E."/>
            <person name="Kyndt J.A."/>
        </authorList>
    </citation>
    <scope>NUCLEOTIDE SEQUENCE [LARGE SCALE GENOMIC DNA]</scope>
    <source>
        <strain evidence="16 17">DSM 216</strain>
    </source>
</reference>
<dbReference type="Gene3D" id="1.10.1670.10">
    <property type="entry name" value="Helix-hairpin-Helix base-excision DNA repair enzymes (C-terminal)"/>
    <property type="match status" value="1"/>
</dbReference>
<comment type="cofactor">
    <cofactor evidence="14">
        <name>[4Fe-4S] cluster</name>
        <dbReference type="ChEBI" id="CHEBI:49883"/>
    </cofactor>
    <text evidence="14">Binds 1 [4Fe-4S] cluster.</text>
</comment>
<dbReference type="PANTHER" id="PTHR42944">
    <property type="entry name" value="ADENINE DNA GLYCOSYLASE"/>
    <property type="match status" value="1"/>
</dbReference>
<evidence type="ECO:0000256" key="14">
    <source>
        <dbReference type="RuleBase" id="RU365096"/>
    </source>
</evidence>
<evidence type="ECO:0000256" key="3">
    <source>
        <dbReference type="ARBA" id="ARBA00008343"/>
    </source>
</evidence>
<gene>
    <name evidence="16" type="primary">mutY</name>
    <name evidence="16" type="ORF">HUK38_02190</name>
</gene>
<name>A0A839HDE1_9GAMM</name>
<evidence type="ECO:0000313" key="16">
    <source>
        <dbReference type="EMBL" id="MBB1125039.1"/>
    </source>
</evidence>
<dbReference type="InterPro" id="IPR003265">
    <property type="entry name" value="HhH-GPD_domain"/>
</dbReference>
<dbReference type="Pfam" id="PF14815">
    <property type="entry name" value="NUDIX_4"/>
    <property type="match status" value="1"/>
</dbReference>
<evidence type="ECO:0000256" key="5">
    <source>
        <dbReference type="ARBA" id="ARBA00022023"/>
    </source>
</evidence>
<evidence type="ECO:0000256" key="13">
    <source>
        <dbReference type="ARBA" id="ARBA00023295"/>
    </source>
</evidence>
<dbReference type="Pfam" id="PF00633">
    <property type="entry name" value="HHH"/>
    <property type="match status" value="1"/>
</dbReference>
<evidence type="ECO:0000256" key="1">
    <source>
        <dbReference type="ARBA" id="ARBA00000843"/>
    </source>
</evidence>
<keyword evidence="8 14" id="KW-0227">DNA damage</keyword>
<dbReference type="GO" id="GO:0000701">
    <property type="term" value="F:purine-specific mismatch base pair DNA N-glycosylase activity"/>
    <property type="evidence" value="ECO:0007669"/>
    <property type="project" value="UniProtKB-EC"/>
</dbReference>
<dbReference type="GO" id="GO:0051539">
    <property type="term" value="F:4 iron, 4 sulfur cluster binding"/>
    <property type="evidence" value="ECO:0007669"/>
    <property type="project" value="UniProtKB-UniRule"/>
</dbReference>
<dbReference type="EC" id="3.2.2.31" evidence="4 14"/>
<keyword evidence="11" id="KW-0411">Iron-sulfur</keyword>
<proteinExistence type="inferred from homology"/>
<dbReference type="SUPFAM" id="SSF48150">
    <property type="entry name" value="DNA-glycosylase"/>
    <property type="match status" value="1"/>
</dbReference>
<dbReference type="FunFam" id="1.10.340.30:FF:000002">
    <property type="entry name" value="Adenine DNA glycosylase"/>
    <property type="match status" value="1"/>
</dbReference>
<dbReference type="GO" id="GO:0035485">
    <property type="term" value="F:adenine/guanine mispair binding"/>
    <property type="evidence" value="ECO:0007669"/>
    <property type="project" value="TreeGrafter"/>
</dbReference>
<dbReference type="EMBL" id="JABVCQ010000003">
    <property type="protein sequence ID" value="MBB1125039.1"/>
    <property type="molecule type" value="Genomic_DNA"/>
</dbReference>
<dbReference type="PANTHER" id="PTHR42944:SF1">
    <property type="entry name" value="ADENINE DNA GLYCOSYLASE"/>
    <property type="match status" value="1"/>
</dbReference>
<evidence type="ECO:0000256" key="4">
    <source>
        <dbReference type="ARBA" id="ARBA00012045"/>
    </source>
</evidence>
<dbReference type="InterPro" id="IPR005760">
    <property type="entry name" value="A/G_AdeGlyc_MutY"/>
</dbReference>
<keyword evidence="13 14" id="KW-0326">Glycosidase</keyword>
<dbReference type="Gene3D" id="3.90.79.10">
    <property type="entry name" value="Nucleoside Triphosphate Pyrophosphohydrolase"/>
    <property type="match status" value="1"/>
</dbReference>
<evidence type="ECO:0000256" key="12">
    <source>
        <dbReference type="ARBA" id="ARBA00023204"/>
    </source>
</evidence>
<evidence type="ECO:0000256" key="7">
    <source>
        <dbReference type="ARBA" id="ARBA00022723"/>
    </source>
</evidence>
<dbReference type="GO" id="GO:0006298">
    <property type="term" value="P:mismatch repair"/>
    <property type="evidence" value="ECO:0007669"/>
    <property type="project" value="TreeGrafter"/>
</dbReference>
<dbReference type="CDD" id="cd03431">
    <property type="entry name" value="NUDIX_DNA_Glycosylase_C-MutY"/>
    <property type="match status" value="1"/>
</dbReference>
<dbReference type="PROSITE" id="PS01155">
    <property type="entry name" value="ENDONUCLEASE_III_2"/>
    <property type="match status" value="1"/>
</dbReference>
<dbReference type="CDD" id="cd00056">
    <property type="entry name" value="ENDO3c"/>
    <property type="match status" value="1"/>
</dbReference>
<dbReference type="GO" id="GO:0034039">
    <property type="term" value="F:8-oxo-7,8-dihydroguanine DNA N-glycosylase activity"/>
    <property type="evidence" value="ECO:0007669"/>
    <property type="project" value="TreeGrafter"/>
</dbReference>
<evidence type="ECO:0000313" key="17">
    <source>
        <dbReference type="Proteomes" id="UP000548632"/>
    </source>
</evidence>
<dbReference type="InterPro" id="IPR011257">
    <property type="entry name" value="DNA_glycosylase"/>
</dbReference>
<dbReference type="Pfam" id="PF00730">
    <property type="entry name" value="HhH-GPD"/>
    <property type="match status" value="1"/>
</dbReference>
<evidence type="ECO:0000259" key="15">
    <source>
        <dbReference type="SMART" id="SM00478"/>
    </source>
</evidence>
<keyword evidence="10 14" id="KW-0408">Iron</keyword>
<dbReference type="InterPro" id="IPR023170">
    <property type="entry name" value="HhH_base_excis_C"/>
</dbReference>
<protein>
    <recommendedName>
        <fullName evidence="5 14">Adenine DNA glycosylase</fullName>
        <ecNumber evidence="4 14">3.2.2.31</ecNumber>
    </recommendedName>
</protein>
<dbReference type="NCBIfam" id="TIGR01084">
    <property type="entry name" value="mutY"/>
    <property type="match status" value="1"/>
</dbReference>
<keyword evidence="12" id="KW-0234">DNA repair</keyword>
<comment type="function">
    <text evidence="2">Adenine glycosylase active on G-A mispairs. MutY also corrects error-prone DNA synthesis past GO lesions which are due to the oxidatively damaged form of guanine: 7,8-dihydro-8-oxoguanine (8-oxo-dGTP).</text>
</comment>
<feature type="domain" description="HhH-GPD" evidence="15">
    <location>
        <begin position="55"/>
        <end position="207"/>
    </location>
</feature>
<dbReference type="SUPFAM" id="SSF55811">
    <property type="entry name" value="Nudix"/>
    <property type="match status" value="1"/>
</dbReference>
<evidence type="ECO:0000256" key="2">
    <source>
        <dbReference type="ARBA" id="ARBA00002933"/>
    </source>
</evidence>
<evidence type="ECO:0000256" key="10">
    <source>
        <dbReference type="ARBA" id="ARBA00023004"/>
    </source>
</evidence>
<accession>A0A839HDE1</accession>
<evidence type="ECO:0000256" key="6">
    <source>
        <dbReference type="ARBA" id="ARBA00022485"/>
    </source>
</evidence>
<dbReference type="SMART" id="SM00478">
    <property type="entry name" value="ENDO3c"/>
    <property type="match status" value="1"/>
</dbReference>
<sequence length="373" mass="40726">MPADLLTCTTAAPPPAWTPDTFAPAILNWFAQHGRHDLPWQPPTTPYRVWVSEIMLQQTQVAVVTPYFTRFVTQFPTLAALASAPLDAVLQQWSGLGYYARARHLHRAAQLVVKQHCGELPTTLEQLTALPGIGRSTAGAILSLAYGQRQAILDGNVKRVLTRCFTVTGWPGEPAVTAHLWTLADQLTPSAATVAAYTQAIMDLGATCCTRAKPDCAHCPLAPRCQALALGQVADYPAPRPRRDLPVRAVQWLVLRSADTGAILLQQRPPSGIWGGLWTLPELPLEFDAAQWCLAHTASQPDHSVTLAPRRHTFTHFHLDIWPIVMTLNTVPTQFTAAAGQQWFSVDDCQTLGIPAPLRRLLAELSSITISGN</sequence>
<comment type="similarity">
    <text evidence="3 14">Belongs to the Nth/MutY family.</text>
</comment>
<dbReference type="GO" id="GO:0046872">
    <property type="term" value="F:metal ion binding"/>
    <property type="evidence" value="ECO:0007669"/>
    <property type="project" value="UniProtKB-UniRule"/>
</dbReference>
<dbReference type="GO" id="GO:0032357">
    <property type="term" value="F:oxidized purine DNA binding"/>
    <property type="evidence" value="ECO:0007669"/>
    <property type="project" value="TreeGrafter"/>
</dbReference>
<comment type="catalytic activity">
    <reaction evidence="1 14">
        <text>Hydrolyzes free adenine bases from 7,8-dihydro-8-oxoguanine:adenine mismatched double-stranded DNA, leaving an apurinic site.</text>
        <dbReference type="EC" id="3.2.2.31"/>
    </reaction>
</comment>
<dbReference type="Proteomes" id="UP000548632">
    <property type="component" value="Unassembled WGS sequence"/>
</dbReference>
<keyword evidence="6" id="KW-0004">4Fe-4S</keyword>
<dbReference type="Gene3D" id="1.10.340.30">
    <property type="entry name" value="Hypothetical protein, domain 2"/>
    <property type="match status" value="1"/>
</dbReference>
<keyword evidence="9" id="KW-0378">Hydrolase</keyword>
<evidence type="ECO:0000256" key="11">
    <source>
        <dbReference type="ARBA" id="ARBA00023014"/>
    </source>
</evidence>
<dbReference type="InterPro" id="IPR029119">
    <property type="entry name" value="MutY_C"/>
</dbReference>
<dbReference type="InterPro" id="IPR004036">
    <property type="entry name" value="Endonuclease-III-like_CS2"/>
</dbReference>
<dbReference type="InterPro" id="IPR044298">
    <property type="entry name" value="MIG/MutY"/>
</dbReference>
<keyword evidence="17" id="KW-1185">Reference proteome</keyword>
<keyword evidence="7" id="KW-0479">Metal-binding</keyword>
<dbReference type="AlphaFoldDB" id="A0A839HDE1"/>
<organism evidence="16 17">
    <name type="scientific">Thiospirillum jenense</name>
    <dbReference type="NCBI Taxonomy" id="1653858"/>
    <lineage>
        <taxon>Bacteria</taxon>
        <taxon>Pseudomonadati</taxon>
        <taxon>Pseudomonadota</taxon>
        <taxon>Gammaproteobacteria</taxon>
        <taxon>Chromatiales</taxon>
        <taxon>Chromatiaceae</taxon>
        <taxon>Thiospirillum</taxon>
    </lineage>
</organism>
<dbReference type="RefSeq" id="WP_182582148.1">
    <property type="nucleotide sequence ID" value="NZ_JABVCQ010000003.1"/>
</dbReference>
<comment type="caution">
    <text evidence="16">The sequence shown here is derived from an EMBL/GenBank/DDBJ whole genome shotgun (WGS) entry which is preliminary data.</text>
</comment>
<dbReference type="InterPro" id="IPR000445">
    <property type="entry name" value="HhH_motif"/>
</dbReference>
<dbReference type="InterPro" id="IPR015797">
    <property type="entry name" value="NUDIX_hydrolase-like_dom_sf"/>
</dbReference>